<dbReference type="PROSITE" id="PS50088">
    <property type="entry name" value="ANK_REPEAT"/>
    <property type="match status" value="2"/>
</dbReference>
<gene>
    <name evidence="6" type="ORF">PCOR1329_LOCUS53272</name>
</gene>
<dbReference type="Pfam" id="PF13637">
    <property type="entry name" value="Ank_4"/>
    <property type="match status" value="1"/>
</dbReference>
<feature type="coiled-coil region" evidence="4">
    <location>
        <begin position="486"/>
        <end position="537"/>
    </location>
</feature>
<protein>
    <recommendedName>
        <fullName evidence="8">ANK_REP_REGION domain-containing protein</fullName>
    </recommendedName>
</protein>
<dbReference type="InterPro" id="IPR036770">
    <property type="entry name" value="Ankyrin_rpt-contain_sf"/>
</dbReference>
<dbReference type="Gene3D" id="1.25.40.20">
    <property type="entry name" value="Ankyrin repeat-containing domain"/>
    <property type="match status" value="2"/>
</dbReference>
<evidence type="ECO:0000313" key="6">
    <source>
        <dbReference type="EMBL" id="CAK0865854.1"/>
    </source>
</evidence>
<feature type="repeat" description="ANK" evidence="3">
    <location>
        <begin position="723"/>
        <end position="755"/>
    </location>
</feature>
<dbReference type="PANTHER" id="PTHR24124:SF15">
    <property type="entry name" value="LP07441P"/>
    <property type="match status" value="1"/>
</dbReference>
<feature type="compositionally biased region" description="Pro residues" evidence="5">
    <location>
        <begin position="46"/>
        <end position="55"/>
    </location>
</feature>
<feature type="compositionally biased region" description="Low complexity" evidence="5">
    <location>
        <begin position="30"/>
        <end position="45"/>
    </location>
</feature>
<accession>A0ABN9V2G5</accession>
<dbReference type="InterPro" id="IPR002110">
    <property type="entry name" value="Ankyrin_rpt"/>
</dbReference>
<keyword evidence="4" id="KW-0175">Coiled coil</keyword>
<feature type="repeat" description="ANK" evidence="3">
    <location>
        <begin position="606"/>
        <end position="638"/>
    </location>
</feature>
<proteinExistence type="predicted"/>
<feature type="compositionally biased region" description="Low complexity" evidence="5">
    <location>
        <begin position="127"/>
        <end position="139"/>
    </location>
</feature>
<feature type="compositionally biased region" description="Polar residues" evidence="5">
    <location>
        <begin position="343"/>
        <end position="355"/>
    </location>
</feature>
<feature type="non-terminal residue" evidence="6">
    <location>
        <position position="1"/>
    </location>
</feature>
<evidence type="ECO:0000256" key="3">
    <source>
        <dbReference type="PROSITE-ProRule" id="PRU00023"/>
    </source>
</evidence>
<evidence type="ECO:0000256" key="1">
    <source>
        <dbReference type="ARBA" id="ARBA00022737"/>
    </source>
</evidence>
<keyword evidence="2 3" id="KW-0040">ANK repeat</keyword>
<evidence type="ECO:0000256" key="4">
    <source>
        <dbReference type="SAM" id="Coils"/>
    </source>
</evidence>
<dbReference type="Pfam" id="PF00023">
    <property type="entry name" value="Ank"/>
    <property type="match status" value="1"/>
</dbReference>
<name>A0ABN9V2G5_9DINO</name>
<reference evidence="6" key="1">
    <citation type="submission" date="2023-10" db="EMBL/GenBank/DDBJ databases">
        <authorList>
            <person name="Chen Y."/>
            <person name="Shah S."/>
            <person name="Dougan E. K."/>
            <person name="Thang M."/>
            <person name="Chan C."/>
        </authorList>
    </citation>
    <scope>NUCLEOTIDE SEQUENCE [LARGE SCALE GENOMIC DNA]</scope>
</reference>
<dbReference type="SMART" id="SM00248">
    <property type="entry name" value="ANK"/>
    <property type="match status" value="3"/>
</dbReference>
<comment type="caution">
    <text evidence="6">The sequence shown here is derived from an EMBL/GenBank/DDBJ whole genome shotgun (WGS) entry which is preliminary data.</text>
</comment>
<evidence type="ECO:0000256" key="5">
    <source>
        <dbReference type="SAM" id="MobiDB-lite"/>
    </source>
</evidence>
<feature type="region of interest" description="Disordered" evidence="5">
    <location>
        <begin position="562"/>
        <end position="583"/>
    </location>
</feature>
<dbReference type="SUPFAM" id="SSF48403">
    <property type="entry name" value="Ankyrin repeat"/>
    <property type="match status" value="1"/>
</dbReference>
<feature type="compositionally biased region" description="Low complexity" evidence="5">
    <location>
        <begin position="56"/>
        <end position="69"/>
    </location>
</feature>
<keyword evidence="7" id="KW-1185">Reference proteome</keyword>
<organism evidence="6 7">
    <name type="scientific">Prorocentrum cordatum</name>
    <dbReference type="NCBI Taxonomy" id="2364126"/>
    <lineage>
        <taxon>Eukaryota</taxon>
        <taxon>Sar</taxon>
        <taxon>Alveolata</taxon>
        <taxon>Dinophyceae</taxon>
        <taxon>Prorocentrales</taxon>
        <taxon>Prorocentraceae</taxon>
        <taxon>Prorocentrum</taxon>
    </lineage>
</organism>
<evidence type="ECO:0000256" key="2">
    <source>
        <dbReference type="ARBA" id="ARBA00023043"/>
    </source>
</evidence>
<dbReference type="Proteomes" id="UP001189429">
    <property type="component" value="Unassembled WGS sequence"/>
</dbReference>
<feature type="region of interest" description="Disordered" evidence="5">
    <location>
        <begin position="1"/>
        <end position="101"/>
    </location>
</feature>
<dbReference type="EMBL" id="CAUYUJ010016493">
    <property type="protein sequence ID" value="CAK0865854.1"/>
    <property type="molecule type" value="Genomic_DNA"/>
</dbReference>
<sequence length="796" mass="83906">ARPSIWFAPPVAVQPLQVPPPGPLGEAAFGAPRLGPGAHPAGGRPHTPPHPPAPPAAAFAEAQAGTASARRSPVEGPRIGGDAGPDPAAAAAPASQALGPTRDLVDRVEGIISEMEREVVLSARLGASGAPGGRAASRGLGERGAPQDLGGGPAGIDQRQRACTGVPDELAKMRRAVWSGDSGALGAQAEPSDGGGPLRGGQLLEIRRIAENCQRSEQRAWTEQEAAQARADHIMLQLQSMEARYREAMSAAARDRLAAKELEDALERERRSAAEAVEAHGVAEENLGALEEHSSAVLADCRELQSLLGDERAECQGLRGQVARMTEMLRRLSGPDAGGASHGSPQGQAARTQQPRGDEACEAESGALSLKQDICQLDAVVSDVVQGLEGLLQARRDADAGPGRTRQELEQELAQAQDAGRRLGAELETERQLRADQVRGLEQQLELGGAASAGLRRELAEARAEAGCAAGLRGELAEARAEAGCAAELRRELDEARAEAGCAAELERKALAEAARCRGLEQEVLQARAEAARAAREADEVFLEAARARGLEQELLQAVPEGIGEDSCSDGSAPAPPDPPALPEEERRMLLDDIQRFGWKSKSWVSGFSMLHWAAAENNVDLCRQLMHLRADPLAQDDFGRSPLQCAREAGHSGVERYFLEELRSTSTGAASPSLRAVDEPQSGCRAASIELPVPREADLPPALEQIVQRIDQYGWQNVGWAKGFTALHMAAKEDCAGLCARFLAQGADPWARDDSGRTAFDYAREFGSAGALAQLYGAAPRNAPGPPRPSAAAGR</sequence>
<feature type="compositionally biased region" description="Low complexity" evidence="5">
    <location>
        <begin position="84"/>
        <end position="94"/>
    </location>
</feature>
<dbReference type="PANTHER" id="PTHR24124">
    <property type="entry name" value="ANKYRIN REPEAT FAMILY A"/>
    <property type="match status" value="1"/>
</dbReference>
<evidence type="ECO:0008006" key="8">
    <source>
        <dbReference type="Google" id="ProtNLM"/>
    </source>
</evidence>
<feature type="region of interest" description="Disordered" evidence="5">
    <location>
        <begin position="332"/>
        <end position="364"/>
    </location>
</feature>
<keyword evidence="1" id="KW-0677">Repeat</keyword>
<feature type="region of interest" description="Disordered" evidence="5">
    <location>
        <begin position="127"/>
        <end position="160"/>
    </location>
</feature>
<evidence type="ECO:0000313" key="7">
    <source>
        <dbReference type="Proteomes" id="UP001189429"/>
    </source>
</evidence>